<evidence type="ECO:0000256" key="5">
    <source>
        <dbReference type="SAM" id="MobiDB-lite"/>
    </source>
</evidence>
<gene>
    <name evidence="7" type="ORF">IWW39_005495</name>
</gene>
<dbReference type="EMBL" id="JANBTX010000288">
    <property type="protein sequence ID" value="KAJ2683447.1"/>
    <property type="molecule type" value="Genomic_DNA"/>
</dbReference>
<comment type="caution">
    <text evidence="7">The sequence shown here is derived from an EMBL/GenBank/DDBJ whole genome shotgun (WGS) entry which is preliminary data.</text>
</comment>
<dbReference type="GO" id="GO:0032183">
    <property type="term" value="F:SUMO binding"/>
    <property type="evidence" value="ECO:0007669"/>
    <property type="project" value="TreeGrafter"/>
</dbReference>
<keyword evidence="2 4" id="KW-0863">Zinc-finger</keyword>
<evidence type="ECO:0000313" key="8">
    <source>
        <dbReference type="Proteomes" id="UP001151516"/>
    </source>
</evidence>
<feature type="domain" description="RING-type" evidence="6">
    <location>
        <begin position="234"/>
        <end position="273"/>
    </location>
</feature>
<evidence type="ECO:0000259" key="6">
    <source>
        <dbReference type="PROSITE" id="PS50089"/>
    </source>
</evidence>
<dbReference type="InterPro" id="IPR017907">
    <property type="entry name" value="Znf_RING_CS"/>
</dbReference>
<dbReference type="PANTHER" id="PTHR47094">
    <property type="entry name" value="ELFLESS, ISOFORM B"/>
    <property type="match status" value="1"/>
</dbReference>
<proteinExistence type="predicted"/>
<feature type="compositionally biased region" description="Acidic residues" evidence="5">
    <location>
        <begin position="80"/>
        <end position="89"/>
    </location>
</feature>
<feature type="compositionally biased region" description="Basic and acidic residues" evidence="5">
    <location>
        <begin position="199"/>
        <end position="221"/>
    </location>
</feature>
<keyword evidence="1" id="KW-0479">Metal-binding</keyword>
<keyword evidence="8" id="KW-1185">Reference proteome</keyword>
<organism evidence="7 8">
    <name type="scientific">Coemansia spiralis</name>
    <dbReference type="NCBI Taxonomy" id="417178"/>
    <lineage>
        <taxon>Eukaryota</taxon>
        <taxon>Fungi</taxon>
        <taxon>Fungi incertae sedis</taxon>
        <taxon>Zoopagomycota</taxon>
        <taxon>Kickxellomycotina</taxon>
        <taxon>Kickxellomycetes</taxon>
        <taxon>Kickxellales</taxon>
        <taxon>Kickxellaceae</taxon>
        <taxon>Coemansia</taxon>
    </lineage>
</organism>
<dbReference type="CDD" id="cd16449">
    <property type="entry name" value="RING-HC"/>
    <property type="match status" value="1"/>
</dbReference>
<dbReference type="InterPro" id="IPR049627">
    <property type="entry name" value="SLX8"/>
</dbReference>
<feature type="region of interest" description="Disordered" evidence="5">
    <location>
        <begin position="168"/>
        <end position="225"/>
    </location>
</feature>
<evidence type="ECO:0000256" key="3">
    <source>
        <dbReference type="ARBA" id="ARBA00022833"/>
    </source>
</evidence>
<dbReference type="GO" id="GO:0008270">
    <property type="term" value="F:zinc ion binding"/>
    <property type="evidence" value="ECO:0007669"/>
    <property type="project" value="UniProtKB-KW"/>
</dbReference>
<reference evidence="7" key="1">
    <citation type="submission" date="2022-07" db="EMBL/GenBank/DDBJ databases">
        <title>Phylogenomic reconstructions and comparative analyses of Kickxellomycotina fungi.</title>
        <authorList>
            <person name="Reynolds N.K."/>
            <person name="Stajich J.E."/>
            <person name="Barry K."/>
            <person name="Grigoriev I.V."/>
            <person name="Crous P."/>
            <person name="Smith M.E."/>
        </authorList>
    </citation>
    <scope>NUCLEOTIDE SEQUENCE</scope>
    <source>
        <strain evidence="7">CBS 109367</strain>
    </source>
</reference>
<dbReference type="Proteomes" id="UP001151516">
    <property type="component" value="Unassembled WGS sequence"/>
</dbReference>
<dbReference type="Gene3D" id="3.30.40.10">
    <property type="entry name" value="Zinc/RING finger domain, C3HC4 (zinc finger)"/>
    <property type="match status" value="1"/>
</dbReference>
<dbReference type="PROSITE" id="PS50089">
    <property type="entry name" value="ZF_RING_2"/>
    <property type="match status" value="1"/>
</dbReference>
<dbReference type="GO" id="GO:0033768">
    <property type="term" value="C:SUMO-targeted ubiquitin ligase complex"/>
    <property type="evidence" value="ECO:0007669"/>
    <property type="project" value="TreeGrafter"/>
</dbReference>
<evidence type="ECO:0000256" key="4">
    <source>
        <dbReference type="PROSITE-ProRule" id="PRU00175"/>
    </source>
</evidence>
<accession>A0A9W8GFA3</accession>
<dbReference type="GO" id="GO:0061630">
    <property type="term" value="F:ubiquitin protein ligase activity"/>
    <property type="evidence" value="ECO:0007669"/>
    <property type="project" value="InterPro"/>
</dbReference>
<dbReference type="InterPro" id="IPR001841">
    <property type="entry name" value="Znf_RING"/>
</dbReference>
<feature type="region of interest" description="Disordered" evidence="5">
    <location>
        <begin position="1"/>
        <end position="101"/>
    </location>
</feature>
<evidence type="ECO:0000313" key="7">
    <source>
        <dbReference type="EMBL" id="KAJ2683447.1"/>
    </source>
</evidence>
<sequence length="296" mass="31840">MSDHRHSPSPASVDGPDSNGHYGFVQERYSSPESGHPVHQGYDFDENFESSSGDDDGELSVTESGRFLGPFGSVGPSTDGESEEEEDSPDSSQLGAEPPERILIDTQYIVPEDADESIAIIDTQCPSQTDHEDEGPIVIGDTQLPMPYAESGPILIGDTQMPDAIEIGTSPIRGPHGSTQLAGEGSARRDLKHRMSIASRDEAQAADSKKPRPDDSSEGEVRSPVQRTRTQFKCAVCLEAPDPAVFVHPCGHVFCEGCAQGAVQTTGKCPVCRHAMRARNIRVLQFRIAPIGRTSN</sequence>
<dbReference type="GO" id="GO:0006511">
    <property type="term" value="P:ubiquitin-dependent protein catabolic process"/>
    <property type="evidence" value="ECO:0007669"/>
    <property type="project" value="TreeGrafter"/>
</dbReference>
<dbReference type="AlphaFoldDB" id="A0A9W8GFA3"/>
<dbReference type="SUPFAM" id="SSF57850">
    <property type="entry name" value="RING/U-box"/>
    <property type="match status" value="1"/>
</dbReference>
<dbReference type="PANTHER" id="PTHR47094:SF1">
    <property type="entry name" value="RING-TYPE E3 UBIQUITIN TRANSFERASE"/>
    <property type="match status" value="1"/>
</dbReference>
<dbReference type="Pfam" id="PF13920">
    <property type="entry name" value="zf-C3HC4_3"/>
    <property type="match status" value="1"/>
</dbReference>
<feature type="compositionally biased region" description="Acidic residues" evidence="5">
    <location>
        <begin position="43"/>
        <end position="58"/>
    </location>
</feature>
<name>A0A9W8GFA3_9FUNG</name>
<evidence type="ECO:0000256" key="2">
    <source>
        <dbReference type="ARBA" id="ARBA00022771"/>
    </source>
</evidence>
<dbReference type="OrthoDB" id="6270329at2759"/>
<keyword evidence="3" id="KW-0862">Zinc</keyword>
<dbReference type="PROSITE" id="PS00518">
    <property type="entry name" value="ZF_RING_1"/>
    <property type="match status" value="1"/>
</dbReference>
<dbReference type="InterPro" id="IPR013083">
    <property type="entry name" value="Znf_RING/FYVE/PHD"/>
</dbReference>
<evidence type="ECO:0000256" key="1">
    <source>
        <dbReference type="ARBA" id="ARBA00022723"/>
    </source>
</evidence>
<dbReference type="GO" id="GO:0140082">
    <property type="term" value="F:SUMO-ubiquitin ligase activity"/>
    <property type="evidence" value="ECO:0007669"/>
    <property type="project" value="TreeGrafter"/>
</dbReference>
<dbReference type="SMART" id="SM00184">
    <property type="entry name" value="RING"/>
    <property type="match status" value="1"/>
</dbReference>
<protein>
    <recommendedName>
        <fullName evidence="6">RING-type domain-containing protein</fullName>
    </recommendedName>
</protein>